<dbReference type="EMBL" id="CABPSM010000012">
    <property type="protein sequence ID" value="VVE33965.1"/>
    <property type="molecule type" value="Genomic_DNA"/>
</dbReference>
<reference evidence="3 4" key="1">
    <citation type="submission" date="2019-08" db="EMBL/GenBank/DDBJ databases">
        <authorList>
            <person name="Peeters C."/>
        </authorList>
    </citation>
    <scope>NUCLEOTIDE SEQUENCE [LARGE SCALE GENOMIC DNA]</scope>
    <source>
        <strain evidence="3 4">LMG 31112</strain>
    </source>
</reference>
<dbReference type="AlphaFoldDB" id="A0A5E4XCN0"/>
<dbReference type="InterPro" id="IPR036388">
    <property type="entry name" value="WH-like_DNA-bd_sf"/>
</dbReference>
<dbReference type="SUPFAM" id="SSF46785">
    <property type="entry name" value="Winged helix' DNA-binding domain"/>
    <property type="match status" value="1"/>
</dbReference>
<dbReference type="Proteomes" id="UP000343317">
    <property type="component" value="Unassembled WGS sequence"/>
</dbReference>
<dbReference type="Pfam" id="PF10400">
    <property type="entry name" value="Vir_act_alpha_C"/>
    <property type="match status" value="1"/>
</dbReference>
<gene>
    <name evidence="3" type="ORF">PHO31112_03782</name>
</gene>
<dbReference type="PANTHER" id="PTHR43252:SF4">
    <property type="entry name" value="TRANSCRIPTIONAL REGULATORY PROTEIN"/>
    <property type="match status" value="1"/>
</dbReference>
<protein>
    <submittedName>
        <fullName evidence="3">PadR-like protein family transcriptional regulator</fullName>
    </submittedName>
</protein>
<evidence type="ECO:0000313" key="3">
    <source>
        <dbReference type="EMBL" id="VVE33965.1"/>
    </source>
</evidence>
<feature type="domain" description="Transcription regulator PadR N-terminal" evidence="1">
    <location>
        <begin position="49"/>
        <end position="117"/>
    </location>
</feature>
<dbReference type="Gene3D" id="6.10.140.190">
    <property type="match status" value="1"/>
</dbReference>
<name>A0A5E4XCN0_9BURK</name>
<dbReference type="Pfam" id="PF03551">
    <property type="entry name" value="PadR"/>
    <property type="match status" value="1"/>
</dbReference>
<evidence type="ECO:0000259" key="1">
    <source>
        <dbReference type="Pfam" id="PF03551"/>
    </source>
</evidence>
<dbReference type="PANTHER" id="PTHR43252">
    <property type="entry name" value="TRANSCRIPTIONAL REGULATOR YQJI"/>
    <property type="match status" value="1"/>
</dbReference>
<feature type="domain" description="Transcription regulator PadR C-terminal" evidence="2">
    <location>
        <begin position="130"/>
        <end position="214"/>
    </location>
</feature>
<accession>A0A5E4XCN0</accession>
<evidence type="ECO:0000259" key="2">
    <source>
        <dbReference type="Pfam" id="PF10400"/>
    </source>
</evidence>
<dbReference type="InterPro" id="IPR005149">
    <property type="entry name" value="Tscrpt_reg_PadR_N"/>
</dbReference>
<proteinExistence type="predicted"/>
<dbReference type="InterPro" id="IPR018309">
    <property type="entry name" value="Tscrpt_reg_PadR_C"/>
</dbReference>
<sequence length="227" mass="25479">MYVFGLCNRLHSFLAILCGHYELCNGLHSGIRVPRLPVMPLAHALMTSLLEKASSGYDLARRFDKSIGFFWHATHQQIYRELARMEAAGWIDSMAAPDGGRTRKRVYRVLDAGRDELLAWAATPTAPSDLRDDLMVRLRADAAIGPLGLQPELRRRVALHAQKLAAYRAIEARDFPQSETPTRDAALQRHILLLGVRYEQGWLDWTRDALALLEHWDGTAAGDSIPA</sequence>
<dbReference type="Gene3D" id="1.10.10.10">
    <property type="entry name" value="Winged helix-like DNA-binding domain superfamily/Winged helix DNA-binding domain"/>
    <property type="match status" value="1"/>
</dbReference>
<organism evidence="3 4">
    <name type="scientific">Pandoraea horticolens</name>
    <dbReference type="NCBI Taxonomy" id="2508298"/>
    <lineage>
        <taxon>Bacteria</taxon>
        <taxon>Pseudomonadati</taxon>
        <taxon>Pseudomonadota</taxon>
        <taxon>Betaproteobacteria</taxon>
        <taxon>Burkholderiales</taxon>
        <taxon>Burkholderiaceae</taxon>
        <taxon>Pandoraea</taxon>
    </lineage>
</organism>
<evidence type="ECO:0000313" key="4">
    <source>
        <dbReference type="Proteomes" id="UP000343317"/>
    </source>
</evidence>
<dbReference type="InterPro" id="IPR036390">
    <property type="entry name" value="WH_DNA-bd_sf"/>
</dbReference>
<keyword evidence="4" id="KW-1185">Reference proteome</keyword>